<dbReference type="RefSeq" id="WP_110779478.1">
    <property type="nucleotide sequence ID" value="NZ_QJTI01000002.1"/>
</dbReference>
<dbReference type="Proteomes" id="UP000248148">
    <property type="component" value="Unassembled WGS sequence"/>
</dbReference>
<evidence type="ECO:0000313" key="2">
    <source>
        <dbReference type="Proteomes" id="UP000248148"/>
    </source>
</evidence>
<evidence type="ECO:0000313" key="1">
    <source>
        <dbReference type="EMBL" id="PYF04810.1"/>
    </source>
</evidence>
<keyword evidence="2" id="KW-1185">Reference proteome</keyword>
<dbReference type="OrthoDB" id="8139175at2"/>
<organism evidence="1 2">
    <name type="scientific">Rhodopseudomonas faecalis</name>
    <dbReference type="NCBI Taxonomy" id="99655"/>
    <lineage>
        <taxon>Bacteria</taxon>
        <taxon>Pseudomonadati</taxon>
        <taxon>Pseudomonadota</taxon>
        <taxon>Alphaproteobacteria</taxon>
        <taxon>Hyphomicrobiales</taxon>
        <taxon>Nitrobacteraceae</taxon>
        <taxon>Rhodopseudomonas</taxon>
    </lineage>
</organism>
<accession>A0A318TLS1</accession>
<name>A0A318TLS1_9BRAD</name>
<sequence>MGKVDYLDGQLKALVNFVAVLVKAHPAPDRVQQFFAEANQSEPDSPEDLSVSYAYLDGYNETNRRLKNLIKNAIEQRSATG</sequence>
<dbReference type="EMBL" id="QJTI01000002">
    <property type="protein sequence ID" value="PYF04810.1"/>
    <property type="molecule type" value="Genomic_DNA"/>
</dbReference>
<reference evidence="1 2" key="1">
    <citation type="submission" date="2018-06" db="EMBL/GenBank/DDBJ databases">
        <title>Genomic Encyclopedia of Archaeal and Bacterial Type Strains, Phase II (KMG-II): from individual species to whole genera.</title>
        <authorList>
            <person name="Goeker M."/>
        </authorList>
    </citation>
    <scope>NUCLEOTIDE SEQUENCE [LARGE SCALE GENOMIC DNA]</scope>
    <source>
        <strain evidence="1 2">JCM 11668</strain>
    </source>
</reference>
<proteinExistence type="predicted"/>
<comment type="caution">
    <text evidence="1">The sequence shown here is derived from an EMBL/GenBank/DDBJ whole genome shotgun (WGS) entry which is preliminary data.</text>
</comment>
<dbReference type="AlphaFoldDB" id="A0A318TLS1"/>
<protein>
    <submittedName>
        <fullName evidence="1">Uncharacterized protein</fullName>
    </submittedName>
</protein>
<gene>
    <name evidence="1" type="ORF">BJ122_10235</name>
</gene>